<proteinExistence type="predicted"/>
<gene>
    <name evidence="1" type="primary">125</name>
    <name evidence="1" type="ORF">SEA_ALEEMILY_125</name>
</gene>
<keyword evidence="2" id="KW-1185">Reference proteome</keyword>
<dbReference type="Proteomes" id="UP001059192">
    <property type="component" value="Segment"/>
</dbReference>
<name>A0A9E7QDN4_9CAUD</name>
<protein>
    <submittedName>
        <fullName evidence="1">Uncharacterized protein</fullName>
    </submittedName>
</protein>
<sequence length="133" mass="14623">MHTPTAGAGVTLPRVLDYWTHKSWLDVEVDWGEHFGPHRDPGSDDFPIEWEVTWCEQVCDRAPGVFDDGNLETRTEEGLGIGSLAETLTQISYTRTGAVTVSISGWALWMKGHTTAHPARGYEFPTPTPAVAA</sequence>
<organism evidence="1 2">
    <name type="scientific">Gordonia phage Aleemily</name>
    <dbReference type="NCBI Taxonomy" id="2965181"/>
    <lineage>
        <taxon>Viruses</taxon>
        <taxon>Duplodnaviria</taxon>
        <taxon>Heunggongvirae</taxon>
        <taxon>Uroviricota</taxon>
        <taxon>Caudoviricetes</taxon>
        <taxon>Kruegerviridae</taxon>
        <taxon>Cafassovirus</taxon>
        <taxon>Cafassovirus aleemily</taxon>
    </lineage>
</organism>
<accession>A0A9E7QDN4</accession>
<reference evidence="1" key="1">
    <citation type="submission" date="2022-07" db="EMBL/GenBank/DDBJ databases">
        <authorList>
            <person name="Basulto B.M."/>
            <person name="Goecke B.E."/>
            <person name="Engstrom E.M."/>
            <person name="Moore Y."/>
            <person name="Pitman H.D."/>
            <person name="Schroeder M.D."/>
            <person name="Simpson G.E."/>
            <person name="Welch N."/>
            <person name="Tibbetts T.J."/>
            <person name="Butela K.A."/>
            <person name="Garlena R.A."/>
            <person name="Russell D.A."/>
            <person name="Jacobs-Sera D."/>
            <person name="Hatfull G.F."/>
        </authorList>
    </citation>
    <scope>NUCLEOTIDE SEQUENCE</scope>
</reference>
<evidence type="ECO:0000313" key="2">
    <source>
        <dbReference type="Proteomes" id="UP001059192"/>
    </source>
</evidence>
<dbReference type="EMBL" id="ON970578">
    <property type="protein sequence ID" value="UVK59865.1"/>
    <property type="molecule type" value="Genomic_DNA"/>
</dbReference>
<evidence type="ECO:0000313" key="1">
    <source>
        <dbReference type="EMBL" id="UVK59865.1"/>
    </source>
</evidence>